<keyword evidence="3 5" id="KW-0949">S-adenosyl-L-methionine</keyword>
<evidence type="ECO:0000256" key="5">
    <source>
        <dbReference type="PROSITE-ProRule" id="PRU01023"/>
    </source>
</evidence>
<keyword evidence="2 5" id="KW-0808">Transferase</keyword>
<dbReference type="Pfam" id="PF21148">
    <property type="entry name" value="NSUN5_fdxn-like"/>
    <property type="match status" value="1"/>
</dbReference>
<dbReference type="InterPro" id="IPR049561">
    <property type="entry name" value="NSUN5_7_fdxn-like"/>
</dbReference>
<dbReference type="Gene3D" id="3.40.50.150">
    <property type="entry name" value="Vaccinia Virus protein VP39"/>
    <property type="match status" value="1"/>
</dbReference>
<feature type="active site" description="Nucleophile" evidence="5">
    <location>
        <position position="436"/>
    </location>
</feature>
<reference evidence="7" key="2">
    <citation type="submission" date="2025-09" db="UniProtKB">
        <authorList>
            <consortium name="Ensembl"/>
        </authorList>
    </citation>
    <scope>IDENTIFICATION</scope>
</reference>
<dbReference type="GO" id="GO:0032259">
    <property type="term" value="P:methylation"/>
    <property type="evidence" value="ECO:0007669"/>
    <property type="project" value="UniProtKB-KW"/>
</dbReference>
<evidence type="ECO:0000256" key="4">
    <source>
        <dbReference type="ARBA" id="ARBA00022884"/>
    </source>
</evidence>
<accession>A0A8C3TDY2</accession>
<feature type="domain" description="SAM-dependent MTase RsmB/NOP-type" evidence="6">
    <location>
        <begin position="191"/>
        <end position="502"/>
    </location>
</feature>
<dbReference type="PANTHER" id="PTHR14663:SF2">
    <property type="entry name" value="METHYLTRANSFERASE NSUN7-RELATED"/>
    <property type="match status" value="1"/>
</dbReference>
<evidence type="ECO:0000256" key="3">
    <source>
        <dbReference type="ARBA" id="ARBA00022691"/>
    </source>
</evidence>
<dbReference type="SUPFAM" id="SSF53335">
    <property type="entry name" value="S-adenosyl-L-methionine-dependent methyltransferases"/>
    <property type="match status" value="1"/>
</dbReference>
<comment type="caution">
    <text evidence="5">Lacks conserved residue(s) required for the propagation of feature annotation.</text>
</comment>
<keyword evidence="8" id="KW-1185">Reference proteome</keyword>
<proteinExistence type="inferred from homology"/>
<feature type="binding site" evidence="5">
    <location>
        <position position="350"/>
    </location>
    <ligand>
        <name>S-adenosyl-L-methionine</name>
        <dbReference type="ChEBI" id="CHEBI:59789"/>
    </ligand>
</feature>
<evidence type="ECO:0000313" key="8">
    <source>
        <dbReference type="Proteomes" id="UP000694403"/>
    </source>
</evidence>
<reference evidence="7" key="1">
    <citation type="submission" date="2025-08" db="UniProtKB">
        <authorList>
            <consortium name="Ensembl"/>
        </authorList>
    </citation>
    <scope>IDENTIFICATION</scope>
</reference>
<name>A0A8C3TDY2_CHESE</name>
<evidence type="ECO:0000259" key="6">
    <source>
        <dbReference type="PROSITE" id="PS51686"/>
    </source>
</evidence>
<dbReference type="Proteomes" id="UP000694403">
    <property type="component" value="Unplaced"/>
</dbReference>
<dbReference type="PANTHER" id="PTHR14663">
    <property type="entry name" value="METHYLTRANSFERASE NSUN7-RELATED"/>
    <property type="match status" value="1"/>
</dbReference>
<dbReference type="Ensembl" id="ENSCSRT00000028369.1">
    <property type="protein sequence ID" value="ENSCSRP00000027245.1"/>
    <property type="gene ID" value="ENSCSRG00000020163.1"/>
</dbReference>
<evidence type="ECO:0000313" key="7">
    <source>
        <dbReference type="Ensembl" id="ENSCSRP00000027245.1"/>
    </source>
</evidence>
<dbReference type="Pfam" id="PF01189">
    <property type="entry name" value="Methyltr_RsmB-F"/>
    <property type="match status" value="1"/>
</dbReference>
<sequence length="719" mass="81549">IKEVAPRNSEIHLENLGDLSQARAPIEKSTTSLIENNGYQDTVYINAAKIFQGIRIEKPQDKILVRYGNELVSSLPDFKDECSQRSSYELAFSALKYQDLLENILLDSCFYPCQSIVNELTSLIVVMLYDLQDRKFQARQISDEEESIPEVRDVERYLYSFKTKLAAALARCRIKHDALSIEYILPETLRKQEQRASALPLYAWINTLKSSLEDIYKELKKEGFTKVESVSDFEGYTYCLDKHCHDVLVFPASLKEEILNLELFTGYKLILQDKSRSLAVHSVKASLNMDDDFIVAHMGSWLTAAHMSVLSNQSTSKVFVCGVKSQAKEVELKELFTRMECGNIELLHEDFTEIETTDQRLQKAKVILLLPRCSGLGVSNPIEFILNEHEDAGLLRDLSQGSVAENKLHILAERQLQELMHAMRFNKVQAIVYCTCSVYPEENDAVVNKALESGVEGSKVQPYRLSPPLWCNSEIEGPSDIFFKMEPSEISNCCFLAVLARQRDPAEVISVKDILARAAAKGLLDGLDIGKSTKREEKRKKKSKVTQQRNVPKDTVVQTNIVEFLNREMISINTNSEVSSIKGISGVPQKNMNQTNSSIQLKKITKPISNSSLPGMLKNTPNLSSMSKVFERRTHIRKPRAEDKMVVLKPVEIVLPPVMVPYFNPQGNKSQISAQHYYYRWIGIKSSARDLFIPSLSKRLVKSKETLPSTMVKHPRPWI</sequence>
<keyword evidence="1 5" id="KW-0489">Methyltransferase</keyword>
<keyword evidence="4 5" id="KW-0694">RNA-binding</keyword>
<organism evidence="7 8">
    <name type="scientific">Chelydra serpentina</name>
    <name type="common">Snapping turtle</name>
    <name type="synonym">Testudo serpentina</name>
    <dbReference type="NCBI Taxonomy" id="8475"/>
    <lineage>
        <taxon>Eukaryota</taxon>
        <taxon>Metazoa</taxon>
        <taxon>Chordata</taxon>
        <taxon>Craniata</taxon>
        <taxon>Vertebrata</taxon>
        <taxon>Euteleostomi</taxon>
        <taxon>Archelosauria</taxon>
        <taxon>Testudinata</taxon>
        <taxon>Testudines</taxon>
        <taxon>Cryptodira</taxon>
        <taxon>Durocryptodira</taxon>
        <taxon>Americhelydia</taxon>
        <taxon>Chelydroidea</taxon>
        <taxon>Chelydridae</taxon>
        <taxon>Chelydra</taxon>
    </lineage>
</organism>
<dbReference type="InterPro" id="IPR001678">
    <property type="entry name" value="MeTrfase_RsmB-F_NOP2_dom"/>
</dbReference>
<comment type="similarity">
    <text evidence="5">Belongs to the class I-like SAM-binding methyltransferase superfamily. RsmB/NOP family.</text>
</comment>
<dbReference type="GO" id="GO:0008168">
    <property type="term" value="F:methyltransferase activity"/>
    <property type="evidence" value="ECO:0007669"/>
    <property type="project" value="UniProtKB-KW"/>
</dbReference>
<dbReference type="InterPro" id="IPR049560">
    <property type="entry name" value="MeTrfase_RsmB-F_NOP2_cat"/>
</dbReference>
<dbReference type="AlphaFoldDB" id="A0A8C3TDY2"/>
<dbReference type="Gene3D" id="3.30.70.1170">
    <property type="entry name" value="Sun protein, domain 3"/>
    <property type="match status" value="1"/>
</dbReference>
<protein>
    <submittedName>
        <fullName evidence="7">NOP2/Sun RNA methyltransferase family member 7</fullName>
    </submittedName>
</protein>
<dbReference type="GO" id="GO:0003723">
    <property type="term" value="F:RNA binding"/>
    <property type="evidence" value="ECO:0007669"/>
    <property type="project" value="UniProtKB-UniRule"/>
</dbReference>
<dbReference type="InterPro" id="IPR042620">
    <property type="entry name" value="NSUN7"/>
</dbReference>
<dbReference type="PROSITE" id="PS51686">
    <property type="entry name" value="SAM_MT_RSMB_NOP"/>
    <property type="match status" value="1"/>
</dbReference>
<evidence type="ECO:0000256" key="2">
    <source>
        <dbReference type="ARBA" id="ARBA00022679"/>
    </source>
</evidence>
<evidence type="ECO:0000256" key="1">
    <source>
        <dbReference type="ARBA" id="ARBA00022603"/>
    </source>
</evidence>
<dbReference type="InterPro" id="IPR029063">
    <property type="entry name" value="SAM-dependent_MTases_sf"/>
</dbReference>